<keyword evidence="8" id="KW-1185">Reference proteome</keyword>
<comment type="similarity">
    <text evidence="1">Belongs to the LytR/CpsA/Psr (LCP) family.</text>
</comment>
<keyword evidence="2 5" id="KW-0812">Transmembrane</keyword>
<dbReference type="PANTHER" id="PTHR33392">
    <property type="entry name" value="POLYISOPRENYL-TEICHOIC ACID--PEPTIDOGLYCAN TEICHOIC ACID TRANSFERASE TAGU"/>
    <property type="match status" value="1"/>
</dbReference>
<gene>
    <name evidence="7" type="ORF">CD32_12015</name>
</gene>
<organism evidence="7 8">
    <name type="scientific">Lysinibacillus odysseyi 34hs-1 = NBRC 100172</name>
    <dbReference type="NCBI Taxonomy" id="1220589"/>
    <lineage>
        <taxon>Bacteria</taxon>
        <taxon>Bacillati</taxon>
        <taxon>Bacillota</taxon>
        <taxon>Bacilli</taxon>
        <taxon>Bacillales</taxon>
        <taxon>Bacillaceae</taxon>
        <taxon>Lysinibacillus</taxon>
    </lineage>
</organism>
<dbReference type="GO" id="GO:0071555">
    <property type="term" value="P:cell wall organization"/>
    <property type="evidence" value="ECO:0007669"/>
    <property type="project" value="UniProtKB-KW"/>
</dbReference>
<dbReference type="InterPro" id="IPR050922">
    <property type="entry name" value="LytR/CpsA/Psr_CW_biosynth"/>
</dbReference>
<evidence type="ECO:0000313" key="8">
    <source>
        <dbReference type="Proteomes" id="UP000030437"/>
    </source>
</evidence>
<protein>
    <submittedName>
        <fullName evidence="7">Transcriptional regulator</fullName>
    </submittedName>
</protein>
<proteinExistence type="inferred from homology"/>
<evidence type="ECO:0000256" key="4">
    <source>
        <dbReference type="ARBA" id="ARBA00022989"/>
    </source>
</evidence>
<comment type="caution">
    <text evidence="7">The sequence shown here is derived from an EMBL/GenBank/DDBJ whole genome shotgun (WGS) entry which is preliminary data.</text>
</comment>
<dbReference type="InterPro" id="IPR004474">
    <property type="entry name" value="LytR_CpsA_psr"/>
</dbReference>
<dbReference type="RefSeq" id="WP_036154906.1">
    <property type="nucleotide sequence ID" value="NZ_AVCX01000005.1"/>
</dbReference>
<dbReference type="NCBIfam" id="TIGR00350">
    <property type="entry name" value="lytR_cpsA_psr"/>
    <property type="match status" value="1"/>
</dbReference>
<evidence type="ECO:0000256" key="5">
    <source>
        <dbReference type="SAM" id="Phobius"/>
    </source>
</evidence>
<keyword evidence="3" id="KW-0735">Signal-anchor</keyword>
<dbReference type="Proteomes" id="UP000030437">
    <property type="component" value="Unassembled WGS sequence"/>
</dbReference>
<dbReference type="OrthoDB" id="2720222at2"/>
<dbReference type="eggNOG" id="COG1316">
    <property type="taxonomic scope" value="Bacteria"/>
</dbReference>
<evidence type="ECO:0000256" key="3">
    <source>
        <dbReference type="ARBA" id="ARBA00022968"/>
    </source>
</evidence>
<dbReference type="Gene3D" id="3.30.420.590">
    <property type="match status" value="1"/>
</dbReference>
<reference evidence="7 8" key="1">
    <citation type="submission" date="2014-02" db="EMBL/GenBank/DDBJ databases">
        <title>Draft genome sequence of Lysinibacillus odysseyi NBRC 100172.</title>
        <authorList>
            <person name="Zhang F."/>
            <person name="Wang G."/>
            <person name="Zhang L."/>
        </authorList>
    </citation>
    <scope>NUCLEOTIDE SEQUENCE [LARGE SCALE GENOMIC DNA]</scope>
    <source>
        <strain evidence="7 8">NBRC 100172</strain>
    </source>
</reference>
<dbReference type="Gene3D" id="3.40.630.190">
    <property type="entry name" value="LCP protein"/>
    <property type="match status" value="1"/>
</dbReference>
<evidence type="ECO:0000256" key="1">
    <source>
        <dbReference type="ARBA" id="ARBA00006068"/>
    </source>
</evidence>
<feature type="domain" description="Cell envelope-related transcriptional attenuator" evidence="6">
    <location>
        <begin position="125"/>
        <end position="242"/>
    </location>
</feature>
<dbReference type="Pfam" id="PF03816">
    <property type="entry name" value="LytR_cpsA_psr"/>
    <property type="match status" value="1"/>
</dbReference>
<keyword evidence="4 5" id="KW-1133">Transmembrane helix</keyword>
<feature type="transmembrane region" description="Helical" evidence="5">
    <location>
        <begin position="52"/>
        <end position="74"/>
    </location>
</feature>
<name>A0A0A3IND2_9BACI</name>
<evidence type="ECO:0000259" key="6">
    <source>
        <dbReference type="Pfam" id="PF03816"/>
    </source>
</evidence>
<dbReference type="AlphaFoldDB" id="A0A0A3IND2"/>
<accession>A0A0A3IND2</accession>
<keyword evidence="5" id="KW-0472">Membrane</keyword>
<dbReference type="STRING" id="1220589.CD32_12015"/>
<sequence>MEDKRVKNAFSNISDRELQFTKENRDSVFEQIHKMDEGTHTQKKPLIPVKKLAPATVSLLVVGLCLFLFMPSLLPESWTSDSSSSDFHKGSNTSVASDSVIEEAEYFTTLITVKSKEMENRIYVNLLLTYNKDKKMMKIVSLPNDTYVPVADKKDGTTLYDKLLFAYNFGGAENVRTAVSKLLDLPIDYYAVIDLDTISTLIDSMDGVEYNLQEDIRIRAITQVAFEFEKGTNHLNGEEFTALLMAATEGSKLGEENLVNLLNTVMNKLEGEIPPAQLKELFTQIEANASLEHLFDNQIEINSIKSVSLIDGMISDVIKLSSTEGKHIYKFEKEFLNSVSKELTTFN</sequence>
<evidence type="ECO:0000313" key="7">
    <source>
        <dbReference type="EMBL" id="KGR84318.1"/>
    </source>
</evidence>
<evidence type="ECO:0000256" key="2">
    <source>
        <dbReference type="ARBA" id="ARBA00022692"/>
    </source>
</evidence>
<dbReference type="EMBL" id="JPVP01000056">
    <property type="protein sequence ID" value="KGR84318.1"/>
    <property type="molecule type" value="Genomic_DNA"/>
</dbReference>
<dbReference type="PANTHER" id="PTHR33392:SF6">
    <property type="entry name" value="POLYISOPRENYL-TEICHOIC ACID--PEPTIDOGLYCAN TEICHOIC ACID TRANSFERASE TAGU"/>
    <property type="match status" value="1"/>
</dbReference>